<reference evidence="5 9" key="2">
    <citation type="submission" date="2019-08" db="EMBL/GenBank/DDBJ databases">
        <authorList>
            <person name="Duncan S."/>
            <person name="Walker A."/>
        </authorList>
    </citation>
    <scope>NUCLEOTIDE SEQUENCE [LARGE SCALE GENOMIC DNA]</scope>
    <source>
        <strain evidence="5 9">L2-21</strain>
    </source>
</reference>
<evidence type="ECO:0000313" key="7">
    <source>
        <dbReference type="Proteomes" id="UP000266698"/>
    </source>
</evidence>
<comment type="caution">
    <text evidence="4">The sequence shown here is derived from an EMBL/GenBank/DDBJ whole genome shotgun (WGS) entry which is preliminary data.</text>
</comment>
<organism evidence="4 7">
    <name type="scientific">Agathobacter rectalis</name>
    <dbReference type="NCBI Taxonomy" id="39491"/>
    <lineage>
        <taxon>Bacteria</taxon>
        <taxon>Bacillati</taxon>
        <taxon>Bacillota</taxon>
        <taxon>Clostridia</taxon>
        <taxon>Lachnospirales</taxon>
        <taxon>Lachnospiraceae</taxon>
        <taxon>Agathobacter</taxon>
    </lineage>
</organism>
<reference evidence="6 7" key="1">
    <citation type="submission" date="2018-08" db="EMBL/GenBank/DDBJ databases">
        <title>A genome reference for cultivated species of the human gut microbiota.</title>
        <authorList>
            <person name="Zou Y."/>
            <person name="Xue W."/>
            <person name="Luo G."/>
        </authorList>
    </citation>
    <scope>NUCLEOTIDE SEQUENCE [LARGE SCALE GENOMIC DNA]</scope>
    <source>
        <strain evidence="4 7">AF36-2BH</strain>
        <strain evidence="3 8">AM44-1AT</strain>
        <strain evidence="2 6">OM05-6AA</strain>
    </source>
</reference>
<dbReference type="AlphaFoldDB" id="A0A396FJ63"/>
<dbReference type="EMBL" id="QSUG01000001">
    <property type="protein sequence ID" value="RGN26778.1"/>
    <property type="molecule type" value="Genomic_DNA"/>
</dbReference>
<evidence type="ECO:0000313" key="9">
    <source>
        <dbReference type="Proteomes" id="UP000324325"/>
    </source>
</evidence>
<dbReference type="InterPro" id="IPR056298">
    <property type="entry name" value="AlkZ-rel"/>
</dbReference>
<proteinExistence type="predicted"/>
<dbReference type="Proteomes" id="UP000266698">
    <property type="component" value="Unassembled WGS sequence"/>
</dbReference>
<sequence>MVNFMEDNADSEIYSNELKKQAGFGKDGEKGFDGAITNLMMQTYLCNCDFKICMRCIRRRLISR</sequence>
<evidence type="ECO:0000313" key="5">
    <source>
        <dbReference type="EMBL" id="TYL59070.1"/>
    </source>
</evidence>
<evidence type="ECO:0000313" key="3">
    <source>
        <dbReference type="EMBL" id="RHA14871.1"/>
    </source>
</evidence>
<dbReference type="RefSeq" id="WP_015516599.1">
    <property type="nucleotide sequence ID" value="NZ_JADMPC010000007.1"/>
</dbReference>
<dbReference type="EMBL" id="QRPB01000002">
    <property type="protein sequence ID" value="RHL82878.1"/>
    <property type="molecule type" value="Genomic_DNA"/>
</dbReference>
<evidence type="ECO:0000313" key="6">
    <source>
        <dbReference type="Proteomes" id="UP000260970"/>
    </source>
</evidence>
<reference evidence="5 9" key="3">
    <citation type="submission" date="2019-09" db="EMBL/GenBank/DDBJ databases">
        <title>Strain-level analysis of Eubacterium rectale using genomes from metagenomes.</title>
        <authorList>
            <person name="Karcher N."/>
            <person name="Segata N."/>
        </authorList>
    </citation>
    <scope>NUCLEOTIDE SEQUENCE [LARGE SCALE GENOMIC DNA]</scope>
    <source>
        <strain evidence="5 9">L2-21</strain>
    </source>
</reference>
<evidence type="ECO:0000313" key="4">
    <source>
        <dbReference type="EMBL" id="RHL82878.1"/>
    </source>
</evidence>
<evidence type="ECO:0000313" key="2">
    <source>
        <dbReference type="EMBL" id="RGN26778.1"/>
    </source>
</evidence>
<reference evidence="1" key="4">
    <citation type="submission" date="2021-10" db="EMBL/GenBank/DDBJ databases">
        <title>Collection of gut derived symbiotic bacterial strains cultured from healthy donors.</title>
        <authorList>
            <person name="Lin H."/>
            <person name="Littmann E."/>
            <person name="Kohout C."/>
            <person name="Pamer E.G."/>
        </authorList>
    </citation>
    <scope>NUCLEOTIDE SEQUENCE</scope>
    <source>
        <strain evidence="1">DFI.7.28A</strain>
    </source>
</reference>
<dbReference type="Proteomes" id="UP000324325">
    <property type="component" value="Unassembled WGS sequence"/>
</dbReference>
<dbReference type="Proteomes" id="UP000260970">
    <property type="component" value="Unassembled WGS sequence"/>
</dbReference>
<evidence type="ECO:0000313" key="1">
    <source>
        <dbReference type="EMBL" id="MCB6959699.1"/>
    </source>
</evidence>
<dbReference type="Proteomes" id="UP001197741">
    <property type="component" value="Unassembled WGS sequence"/>
</dbReference>
<dbReference type="EMBL" id="JAJCJQ010000001">
    <property type="protein sequence ID" value="MCB6959699.1"/>
    <property type="molecule type" value="Genomic_DNA"/>
</dbReference>
<evidence type="ECO:0000313" key="8">
    <source>
        <dbReference type="Proteomes" id="UP000286341"/>
    </source>
</evidence>
<dbReference type="EMBL" id="QSFB01000005">
    <property type="protein sequence ID" value="RHA14871.1"/>
    <property type="molecule type" value="Genomic_DNA"/>
</dbReference>
<accession>A0A396FJ63</accession>
<dbReference type="EMBL" id="VSTG01000004">
    <property type="protein sequence ID" value="TYL59070.1"/>
    <property type="molecule type" value="Genomic_DNA"/>
</dbReference>
<dbReference type="Proteomes" id="UP000286341">
    <property type="component" value="Unassembled WGS sequence"/>
</dbReference>
<dbReference type="Pfam" id="PF24741">
    <property type="entry name" value="AlkZ-rel"/>
    <property type="match status" value="1"/>
</dbReference>
<protein>
    <submittedName>
        <fullName evidence="4">Uncharacterized protein</fullName>
    </submittedName>
</protein>
<gene>
    <name evidence="4" type="ORF">DW001_02585</name>
    <name evidence="3" type="ORF">DW948_05510</name>
    <name evidence="2" type="ORF">DXB72_02295</name>
    <name evidence="5" type="ORF">FYL37_04980</name>
    <name evidence="1" type="ORF">LIZ82_02135</name>
</gene>
<name>A0A396FJ63_9FIRM</name>